<proteinExistence type="inferred from homology"/>
<dbReference type="Proteomes" id="UP000730481">
    <property type="component" value="Unassembled WGS sequence"/>
</dbReference>
<dbReference type="AlphaFoldDB" id="A0A9P5AVZ7"/>
<dbReference type="PANTHER" id="PTHR30344">
    <property type="entry name" value="6-PHOSPHOGLUCONOLACTONASE-RELATED"/>
    <property type="match status" value="1"/>
</dbReference>
<comment type="similarity">
    <text evidence="1">Belongs to the cycloisomerase 2 family.</text>
</comment>
<dbReference type="InterPro" id="IPR050282">
    <property type="entry name" value="Cycloisomerase_2"/>
</dbReference>
<keyword evidence="2" id="KW-0732">Signal</keyword>
<reference evidence="3" key="2">
    <citation type="submission" date="2020-02" db="EMBL/GenBank/DDBJ databases">
        <title>Identification and distribution of gene clusters putatively required for synthesis of sphingolipid metabolism inhibitors in phylogenetically diverse species of the filamentous fungus Fusarium.</title>
        <authorList>
            <person name="Kim H.-S."/>
            <person name="Busman M."/>
            <person name="Brown D.W."/>
            <person name="Divon H."/>
            <person name="Uhlig S."/>
            <person name="Proctor R.H."/>
        </authorList>
    </citation>
    <scope>NUCLEOTIDE SEQUENCE</scope>
    <source>
        <strain evidence="3">NRRL 25174</strain>
    </source>
</reference>
<dbReference type="SUPFAM" id="SSF101908">
    <property type="entry name" value="Putative isomerase YbhE"/>
    <property type="match status" value="1"/>
</dbReference>
<gene>
    <name evidence="3" type="ORF">FBEOM_225</name>
</gene>
<dbReference type="EMBL" id="PVQB02000011">
    <property type="protein sequence ID" value="KAF4345849.1"/>
    <property type="molecule type" value="Genomic_DNA"/>
</dbReference>
<accession>A0A9P5AVZ7</accession>
<comment type="caution">
    <text evidence="3">The sequence shown here is derived from an EMBL/GenBank/DDBJ whole genome shotgun (WGS) entry which is preliminary data.</text>
</comment>
<dbReference type="InterPro" id="IPR015943">
    <property type="entry name" value="WD40/YVTN_repeat-like_dom_sf"/>
</dbReference>
<name>A0A9P5AVZ7_9HYPO</name>
<organism evidence="3 4">
    <name type="scientific">Fusarium beomiforme</name>
    <dbReference type="NCBI Taxonomy" id="44412"/>
    <lineage>
        <taxon>Eukaryota</taxon>
        <taxon>Fungi</taxon>
        <taxon>Dikarya</taxon>
        <taxon>Ascomycota</taxon>
        <taxon>Pezizomycotina</taxon>
        <taxon>Sordariomycetes</taxon>
        <taxon>Hypocreomycetidae</taxon>
        <taxon>Hypocreales</taxon>
        <taxon>Nectriaceae</taxon>
        <taxon>Fusarium</taxon>
        <taxon>Fusarium burgessii species complex</taxon>
    </lineage>
</organism>
<evidence type="ECO:0000313" key="4">
    <source>
        <dbReference type="Proteomes" id="UP000730481"/>
    </source>
</evidence>
<dbReference type="Pfam" id="PF10282">
    <property type="entry name" value="Lactonase"/>
    <property type="match status" value="1"/>
</dbReference>
<dbReference type="InterPro" id="IPR019405">
    <property type="entry name" value="Lactonase_7-beta_prop"/>
</dbReference>
<protein>
    <submittedName>
        <fullName evidence="3">Carboxy-cis cis-muconate cyclase</fullName>
    </submittedName>
</protein>
<evidence type="ECO:0000256" key="2">
    <source>
        <dbReference type="SAM" id="SignalP"/>
    </source>
</evidence>
<dbReference type="OrthoDB" id="1715191at2759"/>
<keyword evidence="4" id="KW-1185">Reference proteome</keyword>
<dbReference type="PANTHER" id="PTHR30344:SF4">
    <property type="entry name" value="CYCLASE, PUTATIVE (AFU_ORTHOLOGUE AFUA_6G11580)-RELATED"/>
    <property type="match status" value="1"/>
</dbReference>
<feature type="chain" id="PRO_5040146977" evidence="2">
    <location>
        <begin position="18"/>
        <end position="369"/>
    </location>
</feature>
<sequence>MTWHLFLLLAFTGHALGETYRLLSGFFGGQSIVALDFDETASSLSVVENMTLHGSGGSKWIALSKDEEELYVATQGAFQSYRLNSTPSLEYQSNITLSSNCSNANFVVASTKKPFAVFGAPYSGACSSVAMSVDKGALQASFANLTYNSKAAVHGLALSPDEDFVYSADDTGNAIWVHSYDRPSGVIKEVQRLSAPSGANPRHLTVHPSGSLVYVIYEELNELAVYKRELNTGKLTDPNITYSLLPSGYSNTSSYWSDEVLLSFSHHDTPKYAITGVRSHDSSKPGFVSIFSLDAHGNIDKQLFTLPTTGSGGSANAVSPAKFSEEYFGITDSGSNFIEVWKINESGSSASSVAHLDLDGSPANIVWLG</sequence>
<dbReference type="GO" id="GO:0017057">
    <property type="term" value="F:6-phosphogluconolactonase activity"/>
    <property type="evidence" value="ECO:0007669"/>
    <property type="project" value="TreeGrafter"/>
</dbReference>
<evidence type="ECO:0000256" key="1">
    <source>
        <dbReference type="ARBA" id="ARBA00005564"/>
    </source>
</evidence>
<dbReference type="Gene3D" id="2.130.10.10">
    <property type="entry name" value="YVTN repeat-like/Quinoprotein amine dehydrogenase"/>
    <property type="match status" value="1"/>
</dbReference>
<evidence type="ECO:0000313" key="3">
    <source>
        <dbReference type="EMBL" id="KAF4345849.1"/>
    </source>
</evidence>
<feature type="signal peptide" evidence="2">
    <location>
        <begin position="1"/>
        <end position="17"/>
    </location>
</feature>
<reference evidence="3" key="1">
    <citation type="journal article" date="2017" name="Mycologia">
        <title>Fusarium algeriense, sp. nov., a novel toxigenic crown rot pathogen of durum wheat from Algeria is nested in the Fusarium burgessii species complex.</title>
        <authorList>
            <person name="Laraba I."/>
            <person name="Keddad A."/>
            <person name="Boureghda H."/>
            <person name="Abdallah N."/>
            <person name="Vaughan M.M."/>
            <person name="Proctor R.H."/>
            <person name="Busman M."/>
            <person name="O'Donnell K."/>
        </authorList>
    </citation>
    <scope>NUCLEOTIDE SEQUENCE</scope>
    <source>
        <strain evidence="3">NRRL 25174</strain>
    </source>
</reference>